<evidence type="ECO:0000313" key="2">
    <source>
        <dbReference type="Proteomes" id="UP001206925"/>
    </source>
</evidence>
<gene>
    <name evidence="1" type="ORF">M8C21_028742</name>
</gene>
<proteinExistence type="predicted"/>
<sequence length="24" mass="2734">MVNLMLYVQLRELKHGLKSSSGMV</sequence>
<dbReference type="Proteomes" id="UP001206925">
    <property type="component" value="Unassembled WGS sequence"/>
</dbReference>
<name>A0AAD5GQ96_AMBAR</name>
<protein>
    <submittedName>
        <fullName evidence="1">Uncharacterized protein</fullName>
    </submittedName>
</protein>
<accession>A0AAD5GQ96</accession>
<evidence type="ECO:0000313" key="1">
    <source>
        <dbReference type="EMBL" id="KAI7751392.1"/>
    </source>
</evidence>
<dbReference type="AlphaFoldDB" id="A0AAD5GQ96"/>
<keyword evidence="2" id="KW-1185">Reference proteome</keyword>
<organism evidence="1 2">
    <name type="scientific">Ambrosia artemisiifolia</name>
    <name type="common">Common ragweed</name>
    <dbReference type="NCBI Taxonomy" id="4212"/>
    <lineage>
        <taxon>Eukaryota</taxon>
        <taxon>Viridiplantae</taxon>
        <taxon>Streptophyta</taxon>
        <taxon>Embryophyta</taxon>
        <taxon>Tracheophyta</taxon>
        <taxon>Spermatophyta</taxon>
        <taxon>Magnoliopsida</taxon>
        <taxon>eudicotyledons</taxon>
        <taxon>Gunneridae</taxon>
        <taxon>Pentapetalae</taxon>
        <taxon>asterids</taxon>
        <taxon>campanulids</taxon>
        <taxon>Asterales</taxon>
        <taxon>Asteraceae</taxon>
        <taxon>Asteroideae</taxon>
        <taxon>Heliantheae alliance</taxon>
        <taxon>Heliantheae</taxon>
        <taxon>Ambrosia</taxon>
    </lineage>
</organism>
<comment type="caution">
    <text evidence="1">The sequence shown here is derived from an EMBL/GenBank/DDBJ whole genome shotgun (WGS) entry which is preliminary data.</text>
</comment>
<dbReference type="EMBL" id="JAMZMK010005918">
    <property type="protein sequence ID" value="KAI7751392.1"/>
    <property type="molecule type" value="Genomic_DNA"/>
</dbReference>
<reference evidence="1" key="1">
    <citation type="submission" date="2022-06" db="EMBL/GenBank/DDBJ databases">
        <title>Uncovering the hologenomic basis of an extraordinary plant invasion.</title>
        <authorList>
            <person name="Bieker V.C."/>
            <person name="Martin M.D."/>
            <person name="Gilbert T."/>
            <person name="Hodgins K."/>
            <person name="Battlay P."/>
            <person name="Petersen B."/>
            <person name="Wilson J."/>
        </authorList>
    </citation>
    <scope>NUCLEOTIDE SEQUENCE</scope>
    <source>
        <strain evidence="1">AA19_3_7</strain>
        <tissue evidence="1">Leaf</tissue>
    </source>
</reference>